<evidence type="ECO:0000256" key="1">
    <source>
        <dbReference type="ARBA" id="ARBA00022598"/>
    </source>
</evidence>
<gene>
    <name evidence="6" type="ORF">EDWATA_03193</name>
</gene>
<dbReference type="InterPro" id="IPR056411">
    <property type="entry name" value="CysS_C"/>
</dbReference>
<evidence type="ECO:0000256" key="3">
    <source>
        <dbReference type="ARBA" id="ARBA00022840"/>
    </source>
</evidence>
<evidence type="ECO:0000313" key="6">
    <source>
        <dbReference type="EMBL" id="EFE21844.1"/>
    </source>
</evidence>
<name>D4F8U0_EDWTA</name>
<dbReference type="GO" id="GO:0004812">
    <property type="term" value="F:aminoacyl-tRNA ligase activity"/>
    <property type="evidence" value="ECO:0007669"/>
    <property type="project" value="UniProtKB-KW"/>
</dbReference>
<dbReference type="HOGENOM" id="CLU_169745_0_0_6"/>
<feature type="domain" description="Cysteinyl-tRNA ligase anticodon binding" evidence="5">
    <location>
        <begin position="38"/>
        <end position="86"/>
    </location>
</feature>
<keyword evidence="1" id="KW-0436">Ligase</keyword>
<accession>D4F8U0</accession>
<dbReference type="GO" id="GO:0005524">
    <property type="term" value="F:ATP binding"/>
    <property type="evidence" value="ECO:0007669"/>
    <property type="project" value="UniProtKB-KW"/>
</dbReference>
<dbReference type="SUPFAM" id="SSF47323">
    <property type="entry name" value="Anticodon-binding domain of a subclass of class I aminoacyl-tRNA synthetases"/>
    <property type="match status" value="1"/>
</dbReference>
<keyword evidence="3" id="KW-0067">ATP-binding</keyword>
<evidence type="ECO:0000256" key="2">
    <source>
        <dbReference type="ARBA" id="ARBA00022741"/>
    </source>
</evidence>
<dbReference type="EMBL" id="ADGK01000264">
    <property type="protein sequence ID" value="EFE21844.1"/>
    <property type="molecule type" value="Genomic_DNA"/>
</dbReference>
<proteinExistence type="predicted"/>
<reference evidence="6 7" key="1">
    <citation type="submission" date="2010-02" db="EMBL/GenBank/DDBJ databases">
        <authorList>
            <person name="Weinstock G."/>
            <person name="Sodergren E."/>
            <person name="Clifton S."/>
            <person name="Fulton L."/>
            <person name="Fulton B."/>
            <person name="Courtney L."/>
            <person name="Fronick C."/>
            <person name="Harrison M."/>
            <person name="Strong C."/>
            <person name="Farmer C."/>
            <person name="Delahaunty K."/>
            <person name="Markovic C."/>
            <person name="Hall O."/>
            <person name="Minx P."/>
            <person name="Tomlinson C."/>
            <person name="Mitreva M."/>
            <person name="Nelson J."/>
            <person name="Hou S."/>
            <person name="Wollam A."/>
            <person name="Pepin K.H."/>
            <person name="Johnson M."/>
            <person name="Bhonagiri V."/>
            <person name="Zhang X."/>
            <person name="Suruliraj S."/>
            <person name="Warren W."/>
            <person name="Chinwalla A."/>
            <person name="Mardis E.R."/>
            <person name="Wilson R.K."/>
        </authorList>
    </citation>
    <scope>NUCLEOTIDE SEQUENCE [LARGE SCALE GENOMIC DNA]</scope>
    <source>
        <strain evidence="6 7">ATCC 23685</strain>
    </source>
</reference>
<dbReference type="GO" id="GO:0006418">
    <property type="term" value="P:tRNA aminoacylation for protein translation"/>
    <property type="evidence" value="ECO:0007669"/>
    <property type="project" value="InterPro"/>
</dbReference>
<dbReference type="Pfam" id="PF23493">
    <property type="entry name" value="CysS_C"/>
    <property type="match status" value="1"/>
</dbReference>
<keyword evidence="2" id="KW-0547">Nucleotide-binding</keyword>
<comment type="caution">
    <text evidence="6">The sequence shown here is derived from an EMBL/GenBank/DDBJ whole genome shotgun (WGS) entry which is preliminary data.</text>
</comment>
<dbReference type="RefSeq" id="WP_005289330.1">
    <property type="nucleotide sequence ID" value="NZ_GG739633.1"/>
</dbReference>
<sequence length="88" mass="9440">MAQANALAAQLRRLAGVLGLLEQDPDAFLQSGASADDGEAAQIEALIKQRNDARAAKDWARADDARDQLNALGIVLEDGPQGTTWRRK</sequence>
<evidence type="ECO:0000313" key="7">
    <source>
        <dbReference type="Proteomes" id="UP000003692"/>
    </source>
</evidence>
<dbReference type="InterPro" id="IPR009080">
    <property type="entry name" value="tRNAsynth_Ia_anticodon-bd"/>
</dbReference>
<organism evidence="6 7">
    <name type="scientific">Edwardsiella tarda ATCC 23685</name>
    <dbReference type="NCBI Taxonomy" id="500638"/>
    <lineage>
        <taxon>Bacteria</taxon>
        <taxon>Pseudomonadati</taxon>
        <taxon>Pseudomonadota</taxon>
        <taxon>Gammaproteobacteria</taxon>
        <taxon>Enterobacterales</taxon>
        <taxon>Hafniaceae</taxon>
        <taxon>Edwardsiella</taxon>
    </lineage>
</organism>
<evidence type="ECO:0000256" key="4">
    <source>
        <dbReference type="ARBA" id="ARBA00023146"/>
    </source>
</evidence>
<dbReference type="Proteomes" id="UP000003692">
    <property type="component" value="Unassembled WGS sequence"/>
</dbReference>
<evidence type="ECO:0000259" key="5">
    <source>
        <dbReference type="Pfam" id="PF23493"/>
    </source>
</evidence>
<keyword evidence="4" id="KW-0030">Aminoacyl-tRNA synthetase</keyword>
<protein>
    <recommendedName>
        <fullName evidence="5">Cysteinyl-tRNA ligase anticodon binding domain-containing protein</fullName>
    </recommendedName>
</protein>
<dbReference type="Gene3D" id="1.20.120.1910">
    <property type="entry name" value="Cysteine-tRNA ligase, C-terminal anti-codon recognition domain"/>
    <property type="match status" value="1"/>
</dbReference>
<dbReference type="AlphaFoldDB" id="D4F8U0"/>